<dbReference type="PANTHER" id="PTHR37317">
    <property type="entry name" value="BLR8090 PROTEIN"/>
    <property type="match status" value="1"/>
</dbReference>
<dbReference type="Pfam" id="PF14311">
    <property type="entry name" value="DUF4379"/>
    <property type="match status" value="1"/>
</dbReference>
<protein>
    <recommendedName>
        <fullName evidence="2">Treble clef zinc finger domain-containing protein</fullName>
    </recommendedName>
</protein>
<sequence length="178" mass="19889">MWQANVATRAIDKQGCPYCSGRKVLPEDSIIALFPEVAAEFHPTKNGEARPEQFAPNSNKHVWWQCRIDSTHKWKSEVANRTKGSQCPQCRKLENSLARKSPQLAAEWHPKWSQAAVKRRFGGNAGFTLTTYGTLALQPAQGETESAPAAEKLAVKSTREPTENSRPAEALMRPRTIY</sequence>
<evidence type="ECO:0000256" key="1">
    <source>
        <dbReference type="SAM" id="MobiDB-lite"/>
    </source>
</evidence>
<comment type="caution">
    <text evidence="3">The sequence shown here is derived from an EMBL/GenBank/DDBJ whole genome shotgun (WGS) entry which is preliminary data.</text>
</comment>
<organism evidence="3 4">
    <name type="scientific">Rhodopirellula maiorica SM1</name>
    <dbReference type="NCBI Taxonomy" id="1265738"/>
    <lineage>
        <taxon>Bacteria</taxon>
        <taxon>Pseudomonadati</taxon>
        <taxon>Planctomycetota</taxon>
        <taxon>Planctomycetia</taxon>
        <taxon>Pirellulales</taxon>
        <taxon>Pirellulaceae</taxon>
        <taxon>Novipirellula</taxon>
    </lineage>
</organism>
<dbReference type="PANTHER" id="PTHR37317:SF1">
    <property type="entry name" value="ZINC-RIBBON DOMAIN-CONTAINING PROTEIN-RELATED"/>
    <property type="match status" value="1"/>
</dbReference>
<dbReference type="EMBL" id="ANOG01000540">
    <property type="protein sequence ID" value="EMI19310.1"/>
    <property type="molecule type" value="Genomic_DNA"/>
</dbReference>
<feature type="region of interest" description="Disordered" evidence="1">
    <location>
        <begin position="139"/>
        <end position="178"/>
    </location>
</feature>
<reference evidence="3 4" key="1">
    <citation type="journal article" date="2013" name="Mar. Genomics">
        <title>Expression of sulfatases in Rhodopirellula baltica and the diversity of sulfatases in the genus Rhodopirellula.</title>
        <authorList>
            <person name="Wegner C.E."/>
            <person name="Richter-Heitmann T."/>
            <person name="Klindworth A."/>
            <person name="Klockow C."/>
            <person name="Richter M."/>
            <person name="Achstetter T."/>
            <person name="Glockner F.O."/>
            <person name="Harder J."/>
        </authorList>
    </citation>
    <scope>NUCLEOTIDE SEQUENCE [LARGE SCALE GENOMIC DNA]</scope>
    <source>
        <strain evidence="3 4">SM1</strain>
    </source>
</reference>
<dbReference type="InterPro" id="IPR025487">
    <property type="entry name" value="DUF4379"/>
</dbReference>
<gene>
    <name evidence="3" type="ORF">RMSM_03768</name>
</gene>
<name>M5RJ52_9BACT</name>
<dbReference type="Proteomes" id="UP000011991">
    <property type="component" value="Unassembled WGS sequence"/>
</dbReference>
<feature type="compositionally biased region" description="Basic and acidic residues" evidence="1">
    <location>
        <begin position="153"/>
        <end position="163"/>
    </location>
</feature>
<evidence type="ECO:0000259" key="2">
    <source>
        <dbReference type="Pfam" id="PF14311"/>
    </source>
</evidence>
<evidence type="ECO:0000313" key="3">
    <source>
        <dbReference type="EMBL" id="EMI19310.1"/>
    </source>
</evidence>
<keyword evidence="4" id="KW-1185">Reference proteome</keyword>
<feature type="domain" description="Treble clef zinc finger" evidence="2">
    <location>
        <begin position="38"/>
        <end position="92"/>
    </location>
</feature>
<dbReference type="AlphaFoldDB" id="M5RJ52"/>
<dbReference type="PATRIC" id="fig|1265738.3.peg.3773"/>
<accession>M5RJ52</accession>
<evidence type="ECO:0000313" key="4">
    <source>
        <dbReference type="Proteomes" id="UP000011991"/>
    </source>
</evidence>
<proteinExistence type="predicted"/>